<dbReference type="InterPro" id="IPR002110">
    <property type="entry name" value="Ankyrin_rpt"/>
</dbReference>
<keyword evidence="4" id="KW-1185">Reference proteome</keyword>
<feature type="repeat" description="ANK" evidence="3">
    <location>
        <begin position="774"/>
        <end position="806"/>
    </location>
</feature>
<proteinExistence type="predicted"/>
<feature type="repeat" description="ANK" evidence="3">
    <location>
        <begin position="440"/>
        <end position="472"/>
    </location>
</feature>
<dbReference type="InterPro" id="IPR036770">
    <property type="entry name" value="Ankyrin_rpt-contain_sf"/>
</dbReference>
<feature type="repeat" description="ANK" evidence="3">
    <location>
        <begin position="883"/>
        <end position="921"/>
    </location>
</feature>
<name>A0A8B7YZA6_ACAPL</name>
<keyword evidence="1" id="KW-0677">Repeat</keyword>
<dbReference type="Gene3D" id="1.25.40.20">
    <property type="entry name" value="Ankyrin repeat-containing domain"/>
    <property type="match status" value="6"/>
</dbReference>
<dbReference type="PANTHER" id="PTHR24198">
    <property type="entry name" value="ANKYRIN REPEAT AND PROTEIN KINASE DOMAIN-CONTAINING PROTEIN"/>
    <property type="match status" value="1"/>
</dbReference>
<accession>A0A8B7YZA6</accession>
<dbReference type="Pfam" id="PF00023">
    <property type="entry name" value="Ank"/>
    <property type="match status" value="4"/>
</dbReference>
<dbReference type="PROSITE" id="PS50297">
    <property type="entry name" value="ANK_REP_REGION"/>
    <property type="match status" value="9"/>
</dbReference>
<feature type="repeat" description="ANK" evidence="3">
    <location>
        <begin position="407"/>
        <end position="439"/>
    </location>
</feature>
<evidence type="ECO:0000256" key="2">
    <source>
        <dbReference type="ARBA" id="ARBA00023043"/>
    </source>
</evidence>
<dbReference type="SUPFAM" id="SSF48403">
    <property type="entry name" value="Ankyrin repeat"/>
    <property type="match status" value="3"/>
</dbReference>
<feature type="repeat" description="ANK" evidence="3">
    <location>
        <begin position="338"/>
        <end position="370"/>
    </location>
</feature>
<feature type="repeat" description="ANK" evidence="3">
    <location>
        <begin position="967"/>
        <end position="999"/>
    </location>
</feature>
<dbReference type="SMART" id="SM00248">
    <property type="entry name" value="ANK"/>
    <property type="match status" value="24"/>
</dbReference>
<feature type="repeat" description="ANK" evidence="3">
    <location>
        <begin position="1000"/>
        <end position="1032"/>
    </location>
</feature>
<dbReference type="Pfam" id="PF13857">
    <property type="entry name" value="Ank_5"/>
    <property type="match status" value="1"/>
</dbReference>
<dbReference type="OMA" id="SYENIQM"/>
<dbReference type="OrthoDB" id="2017365at2759"/>
<dbReference type="RefSeq" id="XP_022096541.1">
    <property type="nucleotide sequence ID" value="XM_022240849.1"/>
</dbReference>
<feature type="repeat" description="ANK" evidence="3">
    <location>
        <begin position="593"/>
        <end position="628"/>
    </location>
</feature>
<dbReference type="PROSITE" id="PS50088">
    <property type="entry name" value="ANK_REPEAT"/>
    <property type="match status" value="10"/>
</dbReference>
<keyword evidence="2 3" id="KW-0040">ANK repeat</keyword>
<protein>
    <submittedName>
        <fullName evidence="5">Serine/threonine-protein phosphatase 6 regulatory ankyrin repeat subunit B-like</fullName>
    </submittedName>
</protein>
<evidence type="ECO:0000313" key="4">
    <source>
        <dbReference type="Proteomes" id="UP000694845"/>
    </source>
</evidence>
<gene>
    <name evidence="5" type="primary">LOC110982454</name>
</gene>
<reference evidence="5" key="1">
    <citation type="submission" date="2025-08" db="UniProtKB">
        <authorList>
            <consortium name="RefSeq"/>
        </authorList>
    </citation>
    <scope>IDENTIFICATION</scope>
</reference>
<dbReference type="PANTHER" id="PTHR24198:SF165">
    <property type="entry name" value="ANKYRIN REPEAT-CONTAINING PROTEIN-RELATED"/>
    <property type="match status" value="1"/>
</dbReference>
<evidence type="ECO:0000256" key="3">
    <source>
        <dbReference type="PROSITE-ProRule" id="PRU00023"/>
    </source>
</evidence>
<organism evidence="4 5">
    <name type="scientific">Acanthaster planci</name>
    <name type="common">Crown-of-thorns starfish</name>
    <dbReference type="NCBI Taxonomy" id="133434"/>
    <lineage>
        <taxon>Eukaryota</taxon>
        <taxon>Metazoa</taxon>
        <taxon>Echinodermata</taxon>
        <taxon>Eleutherozoa</taxon>
        <taxon>Asterozoa</taxon>
        <taxon>Asteroidea</taxon>
        <taxon>Valvatacea</taxon>
        <taxon>Valvatida</taxon>
        <taxon>Acanthasteridae</taxon>
        <taxon>Acanthaster</taxon>
    </lineage>
</organism>
<feature type="repeat" description="ANK" evidence="3">
    <location>
        <begin position="374"/>
        <end position="406"/>
    </location>
</feature>
<feature type="repeat" description="ANK" evidence="3">
    <location>
        <begin position="811"/>
        <end position="843"/>
    </location>
</feature>
<dbReference type="Pfam" id="PF12796">
    <property type="entry name" value="Ank_2"/>
    <property type="match status" value="5"/>
</dbReference>
<dbReference type="Proteomes" id="UP000694845">
    <property type="component" value="Unplaced"/>
</dbReference>
<sequence length="1455" mass="161354">MFEVKNEKEIPEVSTFVQCKRSIRAVLTNDMNLLKKLIEDRDLPSVFHKRGVDVPRTALDYAVRTENHAALKLLLTEIDSGRERASLPEVVMKYQSSGRVAFSSSGHQSRNIFLGRGNKEGNNAFTKDTQNANPRHQYIDEVIECGVSLSTIDLILATDPNAEELLFRSIHKIAREGHYKLAGYLVDKARKLSRLGFNKVHQEVLLAERPEDLSPCLTISVKKKAYYEVDKITPVHFAAINPNPKILEKLMSILPEYAIEDDYGLRPIHYAAACEGSGPLEFLLKRGVNPEEKHKGGVTPLMIASKRGRAQNVEVLLKKIEADSEPNEQTGVRRKTAGGNLAIHFAAEGGNVDCIRSLVNHGADIESKMGSYHNKITPLMIATKYGHFELVEALLDMGAVIQQKDKFNRTALMLACMNGNYPITALLLRRGADPNSQDSSGNTATHYAAAYGWWHCLNLLLEAGADPNVPNDWKTPPLGVAFMKGHIGCSDLLLGQSAVDVNFRDNSGATMLSLTAASPMTSDMVGQMHYLMGKKADLTLVDIHGRNALHYLATSGLPSSYNDKIKNAVETAKLDMAKLLIQKGCNASARDKDGNTPINIALQEAGSGSMELVKLLLDEGSSLSLKEREDDGGNALHTMARNCRNMNMGVLLPIAARNIKQEKSHMKTGLASQALEHVTLEEAAQKIDDEGYTPLLRCAANSYPSMDDEQIANVLSMMEALVEFAKSDISAVVADADDDETHRLCSTLHLVCSSTPLLTLLLKWKPQLELFNKDGFTPLHLAIKRGQRENTELLIKAGADVNQCTRDADGEKNTPLLLAARHKMHDMLPILVASGANINAVDVRTEKTALHYVMNEGTSVTEILANAKVLLEIGADPNALDGKGRTPLHYAVNLDTGSFDGSPSIAELLIKYRANMFVQDVRGRLPLHYAFVKMKKHRDKTQTDPIEIVTVLLGAMKGKQVDTQDKFGQTPLHWAAYRGSTISAKHLVEKSKKLDIKDNHSNTPLAMAVLGGNDSVAIILIEAGANINLTVTFVPPSLEDPAKGQRESRKLWVWKPLVKPRPVPIKAPFVQAVVAEGWQNVIFLVMARLEKFQLSYICVMQAIFESQKLQLASTMLLKQPDDKKVQATNSRGRNFLHLLSIHADSSDSLDLYEQIAIPLLERGVKLFARDDKGCTPLHYAAANQNAALCKLLAERDEANFKKSLNCKDGRGRTPMAAVFWNIGFDLSTMAVIRLFTKFNASLDLQAPLPDVQARVPQQRADTLDAWYHGSPAKSASRTPLILYIHTNDFHGCQFLLQNGASCNYADEDGLTPLMHIVRQNELDLLQLLLNNDFEKAFVDWSARRIQEKSLSTWAVNLWEQRSEHVQDPVILLVAPRNDVCKHFYMPWSDAKSRNFAHTVHQSLLWQLSMICQFVMQPTIYIGGTHNGARCYPYVGGFIMNREGHWHFFPHQAVCN</sequence>
<evidence type="ECO:0000256" key="1">
    <source>
        <dbReference type="ARBA" id="ARBA00022737"/>
    </source>
</evidence>
<evidence type="ECO:0000313" key="5">
    <source>
        <dbReference type="RefSeq" id="XP_022096541.1"/>
    </source>
</evidence>
<dbReference type="GeneID" id="110982454"/>
<dbReference type="KEGG" id="aplc:110982454"/>